<gene>
    <name evidence="2" type="ordered locus">Namu_1959</name>
</gene>
<dbReference type="SUPFAM" id="SSF52540">
    <property type="entry name" value="P-loop containing nucleoside triphosphate hydrolases"/>
    <property type="match status" value="2"/>
</dbReference>
<dbReference type="eggNOG" id="COG0507">
    <property type="taxonomic scope" value="Bacteria"/>
</dbReference>
<dbReference type="KEGG" id="nml:Namu_1959"/>
<dbReference type="PANTHER" id="PTHR43788">
    <property type="entry name" value="DNA2/NAM7 HELICASE FAMILY MEMBER"/>
    <property type="match status" value="1"/>
</dbReference>
<dbReference type="AlphaFoldDB" id="C8XHE2"/>
<dbReference type="InParanoid" id="C8XHE2"/>
<reference evidence="3" key="1">
    <citation type="submission" date="2009-09" db="EMBL/GenBank/DDBJ databases">
        <title>The complete genome of Nakamurella multipartita DSM 44233.</title>
        <authorList>
            <consortium name="US DOE Joint Genome Institute (JGI-PGF)"/>
            <person name="Lucas S."/>
            <person name="Copeland A."/>
            <person name="Lapidus A."/>
            <person name="Glavina del Rio T."/>
            <person name="Dalin E."/>
            <person name="Tice H."/>
            <person name="Bruce D."/>
            <person name="Goodwin L."/>
            <person name="Pitluck S."/>
            <person name="Kyrpides N."/>
            <person name="Mavromatis K."/>
            <person name="Ivanova N."/>
            <person name="Ovchinnikova G."/>
            <person name="Sims D."/>
            <person name="Meincke L."/>
            <person name="Brettin T."/>
            <person name="Detter J.C."/>
            <person name="Han C."/>
            <person name="Larimer F."/>
            <person name="Land M."/>
            <person name="Hauser L."/>
            <person name="Markowitz V."/>
            <person name="Cheng J.-F."/>
            <person name="Hugenholtz P."/>
            <person name="Woyke T."/>
            <person name="Wu D."/>
            <person name="Klenk H.-P."/>
            <person name="Eisen J.A."/>
        </authorList>
    </citation>
    <scope>NUCLEOTIDE SEQUENCE [LARGE SCALE GENOMIC DNA]</scope>
    <source>
        <strain evidence="3">ATCC 700099 / DSM 44233 / CIP 104796 / JCM 9543 / NBRC 105858 / Y-104</strain>
    </source>
</reference>
<accession>C8XHE2</accession>
<dbReference type="Proteomes" id="UP000002218">
    <property type="component" value="Chromosome"/>
</dbReference>
<sequence length="1231" mass="133215">MSLSRMASVDYLIDHVAAGDGRAADPTASPLTRYYTAQGYPPGTWLGSGIAALGAGGMAGSEVTEAQLREMFEGARNPFTGERLGRPPAKYPTRQERIDLRVGKLPDSLTAQSRAALVEKITAEEKETKTRTAVAGFDLTFSVPKSVSALWALAPAPVQEQLYLAHRAALAATLELIEGEAVFTRLGHNGVRRVRTAGLVAAAFDHWDSRRGDPQLHTHVTVANRVQGPDGRWRTLDSATLHQAAVAYSETYDLLLADEITRRTGLTWDRRERQAGSNRRIGRELAPVPDALIAAFSQRSADIEAAVDTAIAQAVLRTGRRPDVNAINRIRQHLTLATRDRKHAPNLAESVQQWRATAEHVLDRDPTDWATTATTTGQAGPLLGPADLDDIETEAIALGVVDAVAAARPTWTRWNLTAETMRQLAARGLQFTIPADAVAVRDRVVAAAQRLSVALTPPELAPIPDALRDADGASPFTPPEVFTSTAVLAAEDQLLRLGQDRSGPAVDPDRARRVAGQDLPGRDHALAAEDQRPAAVQIVTSGRVVDVLVGPAGTGKTTTMAGVRAIWEAEYGPGTVVGLAPSAMAAQVLAADVGIVTDNTAQWIAQQDQQTRREHRIRLLTDAITTPENPNRIQGLRAARGRVQGEYDQWRLRPGQLLIVDEAGMCGTFTLARLAGQAAKAGAKLLLVGDPCQLSPVETGGAFGLLCARHPDPATLTQVRRFTDPDGTRRAWEEQAADRLRSGDSTALAEYDAHGRVRSGDQDQMADNAYTAWLSDTHDGLTSVLIAADNDTVVELNQRARTDLISTGQVDNTATAPVRNGLSVGRGDVIVTRRIDRTQPDGTPRTADSGDGFVRNGQRWRVERAHRDGSLTVRLHTSDDTGTTPIRLSATYVHDHVDLGYATTAHRAQGLTVDTSHVLADALTQREAFYVAMTRGRYRNTAYLVLDPAATVRGIVDHPIGGSADQDSWTTQQVAESISDHSSADTSAHETIRTEQDRHASIRTLADEADAIAAYAHEIAAAELLLTVFGDRPAIRRLLDDEHFPELVLAIRQAYHTGMNIAGELPRIVPAYSIESMTAQQLTTAIRVHLRTRPRNGGAELVAGIIVDATVGLSDLQMLDALQKRYDLIEQRADSLADAAIETSQSWATALRRAQHPDQSGPLLRIVAAYRERWDITGDAPLGPRPDQSADRAHHGDYQRLIAMLTPTTTRPMTATVPEYGLNRTMRGRDL</sequence>
<dbReference type="Gene3D" id="3.40.50.300">
    <property type="entry name" value="P-loop containing nucleotide triphosphate hydrolases"/>
    <property type="match status" value="2"/>
</dbReference>
<organism evidence="2 3">
    <name type="scientific">Nakamurella multipartita (strain ATCC 700099 / DSM 44233 / CIP 104796 / JCM 9543 / NBRC 105858 / Y-104)</name>
    <name type="common">Microsphaera multipartita</name>
    <dbReference type="NCBI Taxonomy" id="479431"/>
    <lineage>
        <taxon>Bacteria</taxon>
        <taxon>Bacillati</taxon>
        <taxon>Actinomycetota</taxon>
        <taxon>Actinomycetes</taxon>
        <taxon>Nakamurellales</taxon>
        <taxon>Nakamurellaceae</taxon>
        <taxon>Nakamurella</taxon>
    </lineage>
</organism>
<dbReference type="CDD" id="cd18809">
    <property type="entry name" value="SF1_C_RecD"/>
    <property type="match status" value="1"/>
</dbReference>
<dbReference type="NCBIfam" id="NF041492">
    <property type="entry name" value="MobF"/>
    <property type="match status" value="1"/>
</dbReference>
<dbReference type="InterPro" id="IPR014862">
    <property type="entry name" value="TrwC"/>
</dbReference>
<dbReference type="SUPFAM" id="SSF55464">
    <property type="entry name" value="Origin of replication-binding domain, RBD-like"/>
    <property type="match status" value="1"/>
</dbReference>
<keyword evidence="3" id="KW-1185">Reference proteome</keyword>
<dbReference type="InterPro" id="IPR050534">
    <property type="entry name" value="Coronavir_polyprotein_1ab"/>
</dbReference>
<dbReference type="HOGENOM" id="CLU_001748_1_1_11"/>
<evidence type="ECO:0000313" key="2">
    <source>
        <dbReference type="EMBL" id="ACV78348.1"/>
    </source>
</evidence>
<dbReference type="EMBL" id="CP001737">
    <property type="protein sequence ID" value="ACV78348.1"/>
    <property type="molecule type" value="Genomic_DNA"/>
</dbReference>
<dbReference type="InterPro" id="IPR027417">
    <property type="entry name" value="P-loop_NTPase"/>
</dbReference>
<evidence type="ECO:0000259" key="1">
    <source>
        <dbReference type="Pfam" id="PF08751"/>
    </source>
</evidence>
<dbReference type="Pfam" id="PF13604">
    <property type="entry name" value="AAA_30"/>
    <property type="match status" value="1"/>
</dbReference>
<dbReference type="Pfam" id="PF08751">
    <property type="entry name" value="TrwC"/>
    <property type="match status" value="1"/>
</dbReference>
<reference evidence="2 3" key="2">
    <citation type="journal article" date="2010" name="Stand. Genomic Sci.">
        <title>Complete genome sequence of Nakamurella multipartita type strain (Y-104).</title>
        <authorList>
            <person name="Tice H."/>
            <person name="Mayilraj S."/>
            <person name="Sims D."/>
            <person name="Lapidus A."/>
            <person name="Nolan M."/>
            <person name="Lucas S."/>
            <person name="Glavina Del Rio T."/>
            <person name="Copeland A."/>
            <person name="Cheng J.F."/>
            <person name="Meincke L."/>
            <person name="Bruce D."/>
            <person name="Goodwin L."/>
            <person name="Pitluck S."/>
            <person name="Ivanova N."/>
            <person name="Mavromatis K."/>
            <person name="Ovchinnikova G."/>
            <person name="Pati A."/>
            <person name="Chen A."/>
            <person name="Palaniappan K."/>
            <person name="Land M."/>
            <person name="Hauser L."/>
            <person name="Chang Y.J."/>
            <person name="Jeffries C.D."/>
            <person name="Detter J.C."/>
            <person name="Brettin T."/>
            <person name="Rohde M."/>
            <person name="Goker M."/>
            <person name="Bristow J."/>
            <person name="Eisen J.A."/>
            <person name="Markowitz V."/>
            <person name="Hugenholtz P."/>
            <person name="Kyrpides N.C."/>
            <person name="Klenk H.P."/>
            <person name="Chen F."/>
        </authorList>
    </citation>
    <scope>NUCLEOTIDE SEQUENCE [LARGE SCALE GENOMIC DNA]</scope>
    <source>
        <strain evidence="3">ATCC 700099 / DSM 44233 / CIP 104796 / JCM 9543 / NBRC 105858 / Y-104</strain>
    </source>
</reference>
<evidence type="ECO:0000313" key="3">
    <source>
        <dbReference type="Proteomes" id="UP000002218"/>
    </source>
</evidence>
<name>C8XHE2_NAKMY</name>
<proteinExistence type="predicted"/>
<dbReference type="OrthoDB" id="4524286at2"/>
<feature type="domain" description="TrwC relaxase" evidence="1">
    <location>
        <begin position="9"/>
        <end position="360"/>
    </location>
</feature>
<dbReference type="STRING" id="479431.Namu_1959"/>
<protein>
    <submittedName>
        <fullName evidence="2">TrwC relaxase</fullName>
    </submittedName>
</protein>